<keyword evidence="1" id="KW-0812">Transmembrane</keyword>
<name>A0A7W0CLS2_9ACTN</name>
<dbReference type="AlphaFoldDB" id="A0A7W0CLS2"/>
<feature type="transmembrane region" description="Helical" evidence="1">
    <location>
        <begin position="12"/>
        <end position="34"/>
    </location>
</feature>
<dbReference type="RefSeq" id="WP_181612258.1">
    <property type="nucleotide sequence ID" value="NZ_BAABAM010000017.1"/>
</dbReference>
<reference evidence="2 3" key="1">
    <citation type="submission" date="2020-07" db="EMBL/GenBank/DDBJ databases">
        <title>Genomic Encyclopedia of Type Strains, Phase IV (KMG-IV): sequencing the most valuable type-strain genomes for metagenomic binning, comparative biology and taxonomic classification.</title>
        <authorList>
            <person name="Goeker M."/>
        </authorList>
    </citation>
    <scope>NUCLEOTIDE SEQUENCE [LARGE SCALE GENOMIC DNA]</scope>
    <source>
        <strain evidence="2 3">DSM 45533</strain>
    </source>
</reference>
<accession>A0A7W0CLS2</accession>
<dbReference type="Proteomes" id="UP000530928">
    <property type="component" value="Unassembled WGS sequence"/>
</dbReference>
<organism evidence="2 3">
    <name type="scientific">Nonomuraea soli</name>
    <dbReference type="NCBI Taxonomy" id="1032476"/>
    <lineage>
        <taxon>Bacteria</taxon>
        <taxon>Bacillati</taxon>
        <taxon>Actinomycetota</taxon>
        <taxon>Actinomycetes</taxon>
        <taxon>Streptosporangiales</taxon>
        <taxon>Streptosporangiaceae</taxon>
        <taxon>Nonomuraea</taxon>
    </lineage>
</organism>
<evidence type="ECO:0000256" key="1">
    <source>
        <dbReference type="SAM" id="Phobius"/>
    </source>
</evidence>
<proteinExistence type="predicted"/>
<comment type="caution">
    <text evidence="2">The sequence shown here is derived from an EMBL/GenBank/DDBJ whole genome shotgun (WGS) entry which is preliminary data.</text>
</comment>
<protein>
    <submittedName>
        <fullName evidence="2">Uncharacterized protein</fullName>
    </submittedName>
</protein>
<keyword evidence="1" id="KW-1133">Transmembrane helix</keyword>
<evidence type="ECO:0000313" key="3">
    <source>
        <dbReference type="Proteomes" id="UP000530928"/>
    </source>
</evidence>
<dbReference type="EMBL" id="JACDUR010000005">
    <property type="protein sequence ID" value="MBA2893446.1"/>
    <property type="molecule type" value="Genomic_DNA"/>
</dbReference>
<keyword evidence="1" id="KW-0472">Membrane</keyword>
<gene>
    <name evidence="2" type="ORF">HNR30_004807</name>
</gene>
<sequence>MAEGLYRGIVRNYVVSLCILLVLVGDIVFLYAIGDTPNKLAANLEMLGETLFQAGAIALILETINLKRWAREEVVTSLTSSPDYLRKMSPDALTEQMRLVATARFKHDPGVDGAVEWLTTMLSAPARSDYSVELTPCRDVLSEPFEQDFPLAASVLPLESRISYSTAPNLSRKPLPINGSGIIHSFFALVPHDTELTRRYRAGQLTFQQQMRWIEEMITPTLQVEVPGHEREHINPEIRNVVLSESLHGKVSMRFDLYCSLQLHPQEKARIVYTHRQLAETHDAYVWHASARTTDLTFRMLNFDDYTLVPVFGPTSRSTIGLYSNEIRLHGLIPPETTFAFAWSPRAVRPAEAPR</sequence>
<keyword evidence="3" id="KW-1185">Reference proteome</keyword>
<evidence type="ECO:0000313" key="2">
    <source>
        <dbReference type="EMBL" id="MBA2893446.1"/>
    </source>
</evidence>